<reference evidence="1" key="1">
    <citation type="journal article" date="2020" name="mSystems">
        <title>Genome- and Community-Level Interaction Insights into Carbon Utilization and Element Cycling Functions of Hydrothermarchaeota in Hydrothermal Sediment.</title>
        <authorList>
            <person name="Zhou Z."/>
            <person name="Liu Y."/>
            <person name="Xu W."/>
            <person name="Pan J."/>
            <person name="Luo Z.H."/>
            <person name="Li M."/>
        </authorList>
    </citation>
    <scope>NUCLEOTIDE SEQUENCE [LARGE SCALE GENOMIC DNA]</scope>
    <source>
        <strain evidence="1">SpSt-751</strain>
    </source>
</reference>
<evidence type="ECO:0000313" key="1">
    <source>
        <dbReference type="EMBL" id="HGB30269.1"/>
    </source>
</evidence>
<comment type="caution">
    <text evidence="1">The sequence shown here is derived from an EMBL/GenBank/DDBJ whole genome shotgun (WGS) entry which is preliminary data.</text>
</comment>
<dbReference type="AlphaFoldDB" id="A0A7C3WRB1"/>
<name>A0A7C3WRB1_9BACT</name>
<proteinExistence type="predicted"/>
<protein>
    <submittedName>
        <fullName evidence="1">Uncharacterized protein</fullName>
    </submittedName>
</protein>
<dbReference type="EMBL" id="DTGA01000001">
    <property type="protein sequence ID" value="HGB30269.1"/>
    <property type="molecule type" value="Genomic_DNA"/>
</dbReference>
<accession>A0A7C3WRB1</accession>
<organism evidence="1">
    <name type="scientific">Dictyoglomus turgidum</name>
    <dbReference type="NCBI Taxonomy" id="513050"/>
    <lineage>
        <taxon>Bacteria</taxon>
        <taxon>Pseudomonadati</taxon>
        <taxon>Dictyoglomota</taxon>
        <taxon>Dictyoglomia</taxon>
        <taxon>Dictyoglomales</taxon>
        <taxon>Dictyoglomaceae</taxon>
        <taxon>Dictyoglomus</taxon>
    </lineage>
</organism>
<gene>
    <name evidence="1" type="ORF">ENV35_00145</name>
</gene>
<sequence length="78" mass="9504">MKKEIEIPDYLLLIPKTQDDFDEYIMDFKDFINDVRKSDIKSLLKMIKNKKRKNKAYEYSQALDEIIRYLKNQLKKLS</sequence>